<dbReference type="InterPro" id="IPR009839">
    <property type="entry name" value="SseB_N"/>
</dbReference>
<name>A0ABX0D7H8_9MICC</name>
<sequence>MPEMPPTHKRHLPGHIAAALAGAGGATDSAGQPWAGRALPEGESYHNFDADDGAADVRYEAAVGQLLGGTGSEAAVVASLAQARVFIPIVAQLAAQAVGEQGLAADKESDMALVTVQAPDGRRALPAFTHAAALSAWHPEARPVAVYTARAALSAVAEDAQLLVLDPGSDRPFVVRRPAMWALAQQREWLPAYSDPAVLAVLRESVDAAANPAVVGISASPGKGIESLWDKNTEPSGRLVPGGGSGPELLVTITLQPGLDQPAVEALLRSLQEFWAGSDHFAESVDSVQIRLRHSGTTP</sequence>
<dbReference type="Proteomes" id="UP000479226">
    <property type="component" value="Unassembled WGS sequence"/>
</dbReference>
<feature type="domain" description="SseB protein N-terminal" evidence="2">
    <location>
        <begin position="65"/>
        <end position="182"/>
    </location>
</feature>
<dbReference type="EMBL" id="JAAKZI010000001">
    <property type="protein sequence ID" value="NGN81885.1"/>
    <property type="molecule type" value="Genomic_DNA"/>
</dbReference>
<dbReference type="Pfam" id="PF07179">
    <property type="entry name" value="SseB"/>
    <property type="match status" value="1"/>
</dbReference>
<evidence type="ECO:0000259" key="2">
    <source>
        <dbReference type="Pfam" id="PF07179"/>
    </source>
</evidence>
<evidence type="ECO:0000313" key="3">
    <source>
        <dbReference type="EMBL" id="NGN81885.1"/>
    </source>
</evidence>
<keyword evidence="4" id="KW-1185">Reference proteome</keyword>
<protein>
    <submittedName>
        <fullName evidence="3">SseB family protein</fullName>
    </submittedName>
</protein>
<gene>
    <name evidence="3" type="ORF">G6N77_00185</name>
</gene>
<feature type="compositionally biased region" description="Low complexity" evidence="1">
    <location>
        <begin position="22"/>
        <end position="31"/>
    </location>
</feature>
<evidence type="ECO:0000256" key="1">
    <source>
        <dbReference type="SAM" id="MobiDB-lite"/>
    </source>
</evidence>
<reference evidence="3 4" key="1">
    <citation type="submission" date="2020-02" db="EMBL/GenBank/DDBJ databases">
        <title>Genome sequence of the type strain DSM 27180 of Arthrobacter silviterrae.</title>
        <authorList>
            <person name="Gao J."/>
            <person name="Sun J."/>
        </authorList>
    </citation>
    <scope>NUCLEOTIDE SEQUENCE [LARGE SCALE GENOMIC DNA]</scope>
    <source>
        <strain evidence="3 4">DSM 27180</strain>
    </source>
</reference>
<feature type="region of interest" description="Disordered" evidence="1">
    <location>
        <begin position="22"/>
        <end position="43"/>
    </location>
</feature>
<proteinExistence type="predicted"/>
<comment type="caution">
    <text evidence="3">The sequence shown here is derived from an EMBL/GenBank/DDBJ whole genome shotgun (WGS) entry which is preliminary data.</text>
</comment>
<accession>A0ABX0D7H8</accession>
<organism evidence="3 4">
    <name type="scientific">Arthrobacter silviterrae</name>
    <dbReference type="NCBI Taxonomy" id="2026658"/>
    <lineage>
        <taxon>Bacteria</taxon>
        <taxon>Bacillati</taxon>
        <taxon>Actinomycetota</taxon>
        <taxon>Actinomycetes</taxon>
        <taxon>Micrococcales</taxon>
        <taxon>Micrococcaceae</taxon>
        <taxon>Arthrobacter</taxon>
    </lineage>
</organism>
<dbReference type="RefSeq" id="WP_165179989.1">
    <property type="nucleotide sequence ID" value="NZ_JAAKZI010000001.1"/>
</dbReference>
<evidence type="ECO:0000313" key="4">
    <source>
        <dbReference type="Proteomes" id="UP000479226"/>
    </source>
</evidence>